<keyword evidence="3" id="KW-1185">Reference proteome</keyword>
<keyword evidence="1" id="KW-1133">Transmembrane helix</keyword>
<dbReference type="AlphaFoldDB" id="A0A371FQ51"/>
<dbReference type="Proteomes" id="UP000257109">
    <property type="component" value="Unassembled WGS sequence"/>
</dbReference>
<sequence>MFDAKPISTLLSTSINLAAIDDTLSSDAYSYYQGLLLLEYMHTTSILHIQDAKHVPQKISRAFWTLVFIYATIIITFNCVHFMIPIEELQFRLVNKSLIYSNNTGATYHCVNTFHSHIKHLSIDYHFLAFLLTKPLGFSRHKWLTSKVGFNSSTTILWGNIN</sequence>
<reference evidence="2" key="1">
    <citation type="submission" date="2018-05" db="EMBL/GenBank/DDBJ databases">
        <title>Draft genome of Mucuna pruriens seed.</title>
        <authorList>
            <person name="Nnadi N.E."/>
            <person name="Vos R."/>
            <person name="Hasami M.H."/>
            <person name="Devisetty U.K."/>
            <person name="Aguiy J.C."/>
        </authorList>
    </citation>
    <scope>NUCLEOTIDE SEQUENCE [LARGE SCALE GENOMIC DNA]</scope>
    <source>
        <strain evidence="2">JCA_2017</strain>
    </source>
</reference>
<dbReference type="EMBL" id="QJKJ01008228">
    <property type="protein sequence ID" value="RDX80428.1"/>
    <property type="molecule type" value="Genomic_DNA"/>
</dbReference>
<organism evidence="2 3">
    <name type="scientific">Mucuna pruriens</name>
    <name type="common">Velvet bean</name>
    <name type="synonym">Dolichos pruriens</name>
    <dbReference type="NCBI Taxonomy" id="157652"/>
    <lineage>
        <taxon>Eukaryota</taxon>
        <taxon>Viridiplantae</taxon>
        <taxon>Streptophyta</taxon>
        <taxon>Embryophyta</taxon>
        <taxon>Tracheophyta</taxon>
        <taxon>Spermatophyta</taxon>
        <taxon>Magnoliopsida</taxon>
        <taxon>eudicotyledons</taxon>
        <taxon>Gunneridae</taxon>
        <taxon>Pentapetalae</taxon>
        <taxon>rosids</taxon>
        <taxon>fabids</taxon>
        <taxon>Fabales</taxon>
        <taxon>Fabaceae</taxon>
        <taxon>Papilionoideae</taxon>
        <taxon>50 kb inversion clade</taxon>
        <taxon>NPAAA clade</taxon>
        <taxon>indigoferoid/millettioid clade</taxon>
        <taxon>Phaseoleae</taxon>
        <taxon>Mucuna</taxon>
    </lineage>
</organism>
<keyword evidence="1" id="KW-0472">Membrane</keyword>
<gene>
    <name evidence="2" type="ORF">CR513_39027</name>
</gene>
<feature type="non-terminal residue" evidence="2">
    <location>
        <position position="162"/>
    </location>
</feature>
<comment type="caution">
    <text evidence="2">The sequence shown here is derived from an EMBL/GenBank/DDBJ whole genome shotgun (WGS) entry which is preliminary data.</text>
</comment>
<proteinExistence type="predicted"/>
<evidence type="ECO:0000256" key="1">
    <source>
        <dbReference type="SAM" id="Phobius"/>
    </source>
</evidence>
<accession>A0A371FQ51</accession>
<feature type="non-terminal residue" evidence="2">
    <location>
        <position position="1"/>
    </location>
</feature>
<keyword evidence="1" id="KW-0812">Transmembrane</keyword>
<name>A0A371FQ51_MUCPR</name>
<evidence type="ECO:0000313" key="2">
    <source>
        <dbReference type="EMBL" id="RDX80428.1"/>
    </source>
</evidence>
<feature type="transmembrane region" description="Helical" evidence="1">
    <location>
        <begin position="63"/>
        <end position="84"/>
    </location>
</feature>
<protein>
    <submittedName>
        <fullName evidence="2">Uncharacterized protein</fullName>
    </submittedName>
</protein>
<evidence type="ECO:0000313" key="3">
    <source>
        <dbReference type="Proteomes" id="UP000257109"/>
    </source>
</evidence>